<dbReference type="Proteomes" id="UP000830055">
    <property type="component" value="Chromosome"/>
</dbReference>
<evidence type="ECO:0000256" key="1">
    <source>
        <dbReference type="ARBA" id="ARBA00009477"/>
    </source>
</evidence>
<dbReference type="PANTHER" id="PTHR30469">
    <property type="entry name" value="MULTIDRUG RESISTANCE PROTEIN MDTA"/>
    <property type="match status" value="1"/>
</dbReference>
<dbReference type="Pfam" id="PF25954">
    <property type="entry name" value="Beta-barrel_RND_2"/>
    <property type="match status" value="1"/>
</dbReference>
<sequence length="383" mass="42309">MNTPYQKPTSRRGRIVFFLWRNLPRFFLVGLALLIVILASAISGKKAAIQEEQMAAVSNERPPVNVVTMTVKPTTISNRLNLPGVIEEWIRLNLSAEIAGTVRDVLVAEGDAVQAGNVLLRIEDDDYRIAVDRAQAAYDLALADFKRDQAVHAKGIIPTAEMEAIRTRMQTAKADLDNARLLLRRCTVTAPIDGVIRRLDAKRGTFLGVGDPLGVILQIDTVKAVIGIPESDIPAVRRLEQIEVQIRALDNRRIVGTRSFLSASPDTAARLYRLELSLENGDHAILPGMFTRADIVKQQHDNALAVPMFSVISRNEQTYVFVEKEGVAEKRMVTTGISEEWLVEITSGLQAGDRVIVEGHRDVEDGRPVTVVKEVSEPGRLTL</sequence>
<feature type="domain" description="CusB-like beta-barrel" evidence="3">
    <location>
        <begin position="226"/>
        <end position="297"/>
    </location>
</feature>
<keyword evidence="6" id="KW-1185">Reference proteome</keyword>
<dbReference type="Gene3D" id="2.40.420.20">
    <property type="match status" value="1"/>
</dbReference>
<evidence type="ECO:0000313" key="6">
    <source>
        <dbReference type="Proteomes" id="UP000830055"/>
    </source>
</evidence>
<dbReference type="Gene3D" id="1.10.287.470">
    <property type="entry name" value="Helix hairpin bin"/>
    <property type="match status" value="1"/>
</dbReference>
<evidence type="ECO:0000259" key="2">
    <source>
        <dbReference type="Pfam" id="PF25917"/>
    </source>
</evidence>
<feature type="domain" description="YknX-like C-terminal permuted SH3-like" evidence="4">
    <location>
        <begin position="303"/>
        <end position="371"/>
    </location>
</feature>
<dbReference type="Gene3D" id="2.40.30.170">
    <property type="match status" value="1"/>
</dbReference>
<dbReference type="RefSeq" id="WP_284151455.1">
    <property type="nucleotide sequence ID" value="NZ_AP025516.1"/>
</dbReference>
<feature type="domain" description="Multidrug resistance protein MdtA-like barrel-sandwich hybrid" evidence="2">
    <location>
        <begin position="95"/>
        <end position="217"/>
    </location>
</feature>
<dbReference type="InterPro" id="IPR058637">
    <property type="entry name" value="YknX-like_C"/>
</dbReference>
<evidence type="ECO:0000259" key="3">
    <source>
        <dbReference type="Pfam" id="PF25954"/>
    </source>
</evidence>
<evidence type="ECO:0000313" key="5">
    <source>
        <dbReference type="EMBL" id="BDD88065.1"/>
    </source>
</evidence>
<reference evidence="5 6" key="1">
    <citation type="submission" date="2022-01" db="EMBL/GenBank/DDBJ databases">
        <title>Desulfofustis limnae sp. nov., a novel mesophilic sulfate-reducing bacterium isolated from marsh soil.</title>
        <authorList>
            <person name="Watanabe M."/>
            <person name="Takahashi A."/>
            <person name="Kojima H."/>
            <person name="Fukui M."/>
        </authorList>
    </citation>
    <scope>NUCLEOTIDE SEQUENCE [LARGE SCALE GENOMIC DNA]</scope>
    <source>
        <strain evidence="5 6">PPLL</strain>
    </source>
</reference>
<organism evidence="5 6">
    <name type="scientific">Desulfofustis limnaeus</name>
    <dbReference type="NCBI Taxonomy" id="2740163"/>
    <lineage>
        <taxon>Bacteria</taxon>
        <taxon>Pseudomonadati</taxon>
        <taxon>Thermodesulfobacteriota</taxon>
        <taxon>Desulfobulbia</taxon>
        <taxon>Desulfobulbales</taxon>
        <taxon>Desulfocapsaceae</taxon>
        <taxon>Desulfofustis</taxon>
    </lineage>
</organism>
<dbReference type="EMBL" id="AP025516">
    <property type="protein sequence ID" value="BDD88065.1"/>
    <property type="molecule type" value="Genomic_DNA"/>
</dbReference>
<dbReference type="NCBIfam" id="TIGR01730">
    <property type="entry name" value="RND_mfp"/>
    <property type="match status" value="1"/>
</dbReference>
<gene>
    <name evidence="5" type="ORF">DPPLL_24300</name>
</gene>
<dbReference type="Gene3D" id="2.40.50.100">
    <property type="match status" value="1"/>
</dbReference>
<dbReference type="Pfam" id="PF25989">
    <property type="entry name" value="YknX_C"/>
    <property type="match status" value="1"/>
</dbReference>
<dbReference type="InterPro" id="IPR058792">
    <property type="entry name" value="Beta-barrel_RND_2"/>
</dbReference>
<protein>
    <submittedName>
        <fullName evidence="5">Resistance-nodulation-cell division efflux membrane fusion protein</fullName>
    </submittedName>
</protein>
<evidence type="ECO:0000259" key="4">
    <source>
        <dbReference type="Pfam" id="PF25989"/>
    </source>
</evidence>
<dbReference type="InterPro" id="IPR006143">
    <property type="entry name" value="RND_pump_MFP"/>
</dbReference>
<proteinExistence type="inferred from homology"/>
<dbReference type="PANTHER" id="PTHR30469:SF15">
    <property type="entry name" value="HLYD FAMILY OF SECRETION PROTEINS"/>
    <property type="match status" value="1"/>
</dbReference>
<name>A0ABM7WAQ9_9BACT</name>
<comment type="similarity">
    <text evidence="1">Belongs to the membrane fusion protein (MFP) (TC 8.A.1) family.</text>
</comment>
<accession>A0ABM7WAQ9</accession>
<dbReference type="Pfam" id="PF25917">
    <property type="entry name" value="BSH_RND"/>
    <property type="match status" value="1"/>
</dbReference>
<dbReference type="InterPro" id="IPR058625">
    <property type="entry name" value="MdtA-like_BSH"/>
</dbReference>
<dbReference type="SUPFAM" id="SSF111369">
    <property type="entry name" value="HlyD-like secretion proteins"/>
    <property type="match status" value="1"/>
</dbReference>